<keyword evidence="9 12" id="KW-0472">Membrane</keyword>
<evidence type="ECO:0000256" key="5">
    <source>
        <dbReference type="ARBA" id="ARBA00022692"/>
    </source>
</evidence>
<dbReference type="PANTHER" id="PTHR12714">
    <property type="entry name" value="PROTEIN-S ISOPRENYLCYSTEINE O-METHYLTRANSFERASE"/>
    <property type="match status" value="1"/>
</dbReference>
<gene>
    <name evidence="13" type="ORF">BDN70DRAFT_537432</name>
</gene>
<dbReference type="GO" id="GO:0008654">
    <property type="term" value="P:phospholipid biosynthetic process"/>
    <property type="evidence" value="ECO:0007669"/>
    <property type="project" value="UniProtKB-KW"/>
</dbReference>
<keyword evidence="14" id="KW-1185">Reference proteome</keyword>
<comment type="caution">
    <text evidence="13">The sequence shown here is derived from an EMBL/GenBank/DDBJ whole genome shotgun (WGS) entry which is preliminary data.</text>
</comment>
<dbReference type="GO" id="GO:0012505">
    <property type="term" value="C:endomembrane system"/>
    <property type="evidence" value="ECO:0007669"/>
    <property type="project" value="UniProtKB-SubCell"/>
</dbReference>
<evidence type="ECO:0000313" key="14">
    <source>
        <dbReference type="Proteomes" id="UP000807469"/>
    </source>
</evidence>
<evidence type="ECO:0000313" key="13">
    <source>
        <dbReference type="EMBL" id="KAF9485674.1"/>
    </source>
</evidence>
<keyword evidence="11" id="KW-1208">Phospholipid metabolism</keyword>
<keyword evidence="2" id="KW-0444">Lipid biosynthesis</keyword>
<keyword evidence="5 12" id="KW-0812">Transmembrane</keyword>
<feature type="transmembrane region" description="Helical" evidence="12">
    <location>
        <begin position="94"/>
        <end position="116"/>
    </location>
</feature>
<feature type="transmembrane region" description="Helical" evidence="12">
    <location>
        <begin position="56"/>
        <end position="74"/>
    </location>
</feature>
<evidence type="ECO:0000256" key="11">
    <source>
        <dbReference type="ARBA" id="ARBA00023264"/>
    </source>
</evidence>
<evidence type="ECO:0000256" key="8">
    <source>
        <dbReference type="ARBA" id="ARBA00023098"/>
    </source>
</evidence>
<keyword evidence="10" id="KW-0594">Phospholipid biosynthesis</keyword>
<evidence type="ECO:0000256" key="4">
    <source>
        <dbReference type="ARBA" id="ARBA00022691"/>
    </source>
</evidence>
<keyword evidence="3" id="KW-0489">Methyltransferase</keyword>
<dbReference type="Gene3D" id="1.20.120.1630">
    <property type="match status" value="1"/>
</dbReference>
<keyword evidence="8" id="KW-0443">Lipid metabolism</keyword>
<dbReference type="EMBL" id="MU155134">
    <property type="protein sequence ID" value="KAF9485674.1"/>
    <property type="molecule type" value="Genomic_DNA"/>
</dbReference>
<dbReference type="Pfam" id="PF04191">
    <property type="entry name" value="PEMT"/>
    <property type="match status" value="1"/>
</dbReference>
<evidence type="ECO:0000256" key="7">
    <source>
        <dbReference type="ARBA" id="ARBA00022989"/>
    </source>
</evidence>
<evidence type="ECO:0000256" key="6">
    <source>
        <dbReference type="ARBA" id="ARBA00022824"/>
    </source>
</evidence>
<accession>A0A9P5ZDF8</accession>
<evidence type="ECO:0000256" key="2">
    <source>
        <dbReference type="ARBA" id="ARBA00022516"/>
    </source>
</evidence>
<dbReference type="InterPro" id="IPR007318">
    <property type="entry name" value="Phopholipid_MeTrfase"/>
</dbReference>
<evidence type="ECO:0008006" key="15">
    <source>
        <dbReference type="Google" id="ProtNLM"/>
    </source>
</evidence>
<comment type="subcellular location">
    <subcellularLocation>
        <location evidence="1">Endomembrane system</location>
        <topology evidence="1">Multi-pass membrane protein</topology>
    </subcellularLocation>
</comment>
<dbReference type="GO" id="GO:0008168">
    <property type="term" value="F:methyltransferase activity"/>
    <property type="evidence" value="ECO:0007669"/>
    <property type="project" value="UniProtKB-KW"/>
</dbReference>
<sequence length="237" mass="26679">MSLAKIPATFFVSLTFQKCITPPHPPPPKSERIQTNSKDVEWYTQTVLPMAAKIQWVIAFSEIATILAYNYPSSNMSKTILSYLVTTEGDPSKLGLSGPIVLGGTMMIIGALIRITTYRYLGRFFRYEASIQKNHQLIVTGPYAIVRHPSYTGFLISHPGWFLWQLSPGSWVRESGLWGNWLGKVLVLTYAHVVIASTVYTVLRRMKAEDEALRDAFGEKWVGWAKEVPYCVVPGVY</sequence>
<evidence type="ECO:0000256" key="9">
    <source>
        <dbReference type="ARBA" id="ARBA00023136"/>
    </source>
</evidence>
<dbReference type="GO" id="GO:0032259">
    <property type="term" value="P:methylation"/>
    <property type="evidence" value="ECO:0007669"/>
    <property type="project" value="UniProtKB-KW"/>
</dbReference>
<organism evidence="13 14">
    <name type="scientific">Pholiota conissans</name>
    <dbReference type="NCBI Taxonomy" id="109636"/>
    <lineage>
        <taxon>Eukaryota</taxon>
        <taxon>Fungi</taxon>
        <taxon>Dikarya</taxon>
        <taxon>Basidiomycota</taxon>
        <taxon>Agaricomycotina</taxon>
        <taxon>Agaricomycetes</taxon>
        <taxon>Agaricomycetidae</taxon>
        <taxon>Agaricales</taxon>
        <taxon>Agaricineae</taxon>
        <taxon>Strophariaceae</taxon>
        <taxon>Pholiota</taxon>
    </lineage>
</organism>
<keyword evidence="7 12" id="KW-1133">Transmembrane helix</keyword>
<dbReference type="PANTHER" id="PTHR12714:SF11">
    <property type="entry name" value="PROTEIN C-TERMINAL S-ISOPRENYLCYSTEINE CARBOXYL O-METHYLTRANSFERASE"/>
    <property type="match status" value="1"/>
</dbReference>
<dbReference type="OrthoDB" id="422086at2759"/>
<name>A0A9P5ZDF8_9AGAR</name>
<evidence type="ECO:0000256" key="12">
    <source>
        <dbReference type="SAM" id="Phobius"/>
    </source>
</evidence>
<keyword evidence="4" id="KW-0949">S-adenosyl-L-methionine</keyword>
<evidence type="ECO:0000256" key="3">
    <source>
        <dbReference type="ARBA" id="ARBA00022603"/>
    </source>
</evidence>
<proteinExistence type="predicted"/>
<keyword evidence="6" id="KW-0256">Endoplasmic reticulum</keyword>
<keyword evidence="3" id="KW-0808">Transferase</keyword>
<protein>
    <recommendedName>
        <fullName evidence="15">Protein-S-isoprenylcysteine O-methyltransferase</fullName>
    </recommendedName>
</protein>
<dbReference type="AlphaFoldDB" id="A0A9P5ZDF8"/>
<feature type="transmembrane region" description="Helical" evidence="12">
    <location>
        <begin position="181"/>
        <end position="203"/>
    </location>
</feature>
<evidence type="ECO:0000256" key="1">
    <source>
        <dbReference type="ARBA" id="ARBA00004127"/>
    </source>
</evidence>
<evidence type="ECO:0000256" key="10">
    <source>
        <dbReference type="ARBA" id="ARBA00023209"/>
    </source>
</evidence>
<dbReference type="Proteomes" id="UP000807469">
    <property type="component" value="Unassembled WGS sequence"/>
</dbReference>
<reference evidence="13" key="1">
    <citation type="submission" date="2020-11" db="EMBL/GenBank/DDBJ databases">
        <authorList>
            <consortium name="DOE Joint Genome Institute"/>
            <person name="Ahrendt S."/>
            <person name="Riley R."/>
            <person name="Andreopoulos W."/>
            <person name="Labutti K."/>
            <person name="Pangilinan J."/>
            <person name="Ruiz-Duenas F.J."/>
            <person name="Barrasa J.M."/>
            <person name="Sanchez-Garcia M."/>
            <person name="Camarero S."/>
            <person name="Miyauchi S."/>
            <person name="Serrano A."/>
            <person name="Linde D."/>
            <person name="Babiker R."/>
            <person name="Drula E."/>
            <person name="Ayuso-Fernandez I."/>
            <person name="Pacheco R."/>
            <person name="Padilla G."/>
            <person name="Ferreira P."/>
            <person name="Barriuso J."/>
            <person name="Kellner H."/>
            <person name="Castanera R."/>
            <person name="Alfaro M."/>
            <person name="Ramirez L."/>
            <person name="Pisabarro A.G."/>
            <person name="Kuo A."/>
            <person name="Tritt A."/>
            <person name="Lipzen A."/>
            <person name="He G."/>
            <person name="Yan M."/>
            <person name="Ng V."/>
            <person name="Cullen D."/>
            <person name="Martin F."/>
            <person name="Rosso M.-N."/>
            <person name="Henrissat B."/>
            <person name="Hibbett D."/>
            <person name="Martinez A.T."/>
            <person name="Grigoriev I.V."/>
        </authorList>
    </citation>
    <scope>NUCLEOTIDE SEQUENCE</scope>
    <source>
        <strain evidence="13">CIRM-BRFM 674</strain>
    </source>
</reference>